<dbReference type="Proteomes" id="UP000193335">
    <property type="component" value="Unassembled WGS sequence"/>
</dbReference>
<reference evidence="2 3" key="1">
    <citation type="submission" date="2017-03" db="EMBL/GenBank/DDBJ databases">
        <title>Whole genome sequences of fourteen strains of Bradyrhizobium canariense and one strain of Bradyrhizobium japonicum isolated from Lupinus (Papilionoideae: Genisteae) species in Algeria.</title>
        <authorList>
            <person name="Crovadore J."/>
            <person name="Chekireb D."/>
            <person name="Brachmann A."/>
            <person name="Chablais R."/>
            <person name="Cochard B."/>
            <person name="Lefort F."/>
        </authorList>
    </citation>
    <scope>NUCLEOTIDE SEQUENCE [LARGE SCALE GENOMIC DNA]</scope>
    <source>
        <strain evidence="2 3">UBMA197</strain>
    </source>
</reference>
<dbReference type="EMBL" id="NAFL01000255">
    <property type="protein sequence ID" value="OSJ31509.1"/>
    <property type="molecule type" value="Genomic_DNA"/>
</dbReference>
<proteinExistence type="predicted"/>
<protein>
    <submittedName>
        <fullName evidence="2">Uncharacterized protein</fullName>
    </submittedName>
</protein>
<feature type="compositionally biased region" description="Basic and acidic residues" evidence="1">
    <location>
        <begin position="18"/>
        <end position="38"/>
    </location>
</feature>
<evidence type="ECO:0000313" key="2">
    <source>
        <dbReference type="EMBL" id="OSJ31509.1"/>
    </source>
</evidence>
<accession>A0A1Y2JPL8</accession>
<sequence length="65" mass="7353">MRNFPAASMLYCSNSKGRLMEPEHREDNTTPDRAETERPTPGADRTAFTPPFASEGLERIRDSHC</sequence>
<comment type="caution">
    <text evidence="2">The sequence shown here is derived from an EMBL/GenBank/DDBJ whole genome shotgun (WGS) entry which is preliminary data.</text>
</comment>
<dbReference type="AlphaFoldDB" id="A0A1Y2JPL8"/>
<organism evidence="2 3">
    <name type="scientific">Bradyrhizobium japonicum</name>
    <dbReference type="NCBI Taxonomy" id="375"/>
    <lineage>
        <taxon>Bacteria</taxon>
        <taxon>Pseudomonadati</taxon>
        <taxon>Pseudomonadota</taxon>
        <taxon>Alphaproteobacteria</taxon>
        <taxon>Hyphomicrobiales</taxon>
        <taxon>Nitrobacteraceae</taxon>
        <taxon>Bradyrhizobium</taxon>
    </lineage>
</organism>
<gene>
    <name evidence="2" type="ORF">BSZ19_21705</name>
</gene>
<evidence type="ECO:0000313" key="3">
    <source>
        <dbReference type="Proteomes" id="UP000193335"/>
    </source>
</evidence>
<feature type="region of interest" description="Disordered" evidence="1">
    <location>
        <begin position="1"/>
        <end position="65"/>
    </location>
</feature>
<evidence type="ECO:0000256" key="1">
    <source>
        <dbReference type="SAM" id="MobiDB-lite"/>
    </source>
</evidence>
<name>A0A1Y2JPL8_BRAJP</name>
<feature type="compositionally biased region" description="Basic and acidic residues" evidence="1">
    <location>
        <begin position="56"/>
        <end position="65"/>
    </location>
</feature>